<gene>
    <name evidence="2" type="ORF">G0Q07_06170</name>
</gene>
<evidence type="ECO:0000256" key="1">
    <source>
        <dbReference type="SAM" id="SignalP"/>
    </source>
</evidence>
<keyword evidence="1" id="KW-0732">Signal</keyword>
<proteinExistence type="predicted"/>
<accession>A0A6C0RBE1</accession>
<protein>
    <recommendedName>
        <fullName evidence="4">CBM20 domain-containing protein</fullName>
    </recommendedName>
</protein>
<organism evidence="2 3">
    <name type="scientific">Draconibacterium halophilum</name>
    <dbReference type="NCBI Taxonomy" id="2706887"/>
    <lineage>
        <taxon>Bacteria</taxon>
        <taxon>Pseudomonadati</taxon>
        <taxon>Bacteroidota</taxon>
        <taxon>Bacteroidia</taxon>
        <taxon>Marinilabiliales</taxon>
        <taxon>Prolixibacteraceae</taxon>
        <taxon>Draconibacterium</taxon>
    </lineage>
</organism>
<sequence>MKNQLLLLFLIISYLTNAQTVNVTFQVDMKNESFSADSVMMIASWNEWTPMMMTANGDKFSISATLTIGTEHQYKFINGLNDWETVTDASCTAPGNDNRLLIVPETDTTLPLVCYGECNTCISWYAPQVSIRAIQGEGDITPYLDQDIKTEGLLRLLIKTVFTFRTLLI</sequence>
<dbReference type="InterPro" id="IPR014756">
    <property type="entry name" value="Ig_E-set"/>
</dbReference>
<keyword evidence="3" id="KW-1185">Reference proteome</keyword>
<evidence type="ECO:0000313" key="2">
    <source>
        <dbReference type="EMBL" id="QIA07336.1"/>
    </source>
</evidence>
<dbReference type="SUPFAM" id="SSF81296">
    <property type="entry name" value="E set domains"/>
    <property type="match status" value="1"/>
</dbReference>
<dbReference type="Proteomes" id="UP000474630">
    <property type="component" value="Chromosome"/>
</dbReference>
<name>A0A6C0RBE1_9BACT</name>
<reference evidence="2 3" key="1">
    <citation type="submission" date="2020-02" db="EMBL/GenBank/DDBJ databases">
        <title>Genome sequencing for Draconibacterium sp. strain M1.</title>
        <authorList>
            <person name="Park S.-J."/>
        </authorList>
    </citation>
    <scope>NUCLEOTIDE SEQUENCE [LARGE SCALE GENOMIC DNA]</scope>
    <source>
        <strain evidence="2 3">M1</strain>
    </source>
</reference>
<dbReference type="RefSeq" id="WP_163345263.1">
    <property type="nucleotide sequence ID" value="NZ_CP048409.1"/>
</dbReference>
<dbReference type="Gene3D" id="2.60.40.10">
    <property type="entry name" value="Immunoglobulins"/>
    <property type="match status" value="1"/>
</dbReference>
<feature type="chain" id="PRO_5025683521" description="CBM20 domain-containing protein" evidence="1">
    <location>
        <begin position="19"/>
        <end position="169"/>
    </location>
</feature>
<feature type="signal peptide" evidence="1">
    <location>
        <begin position="1"/>
        <end position="18"/>
    </location>
</feature>
<evidence type="ECO:0008006" key="4">
    <source>
        <dbReference type="Google" id="ProtNLM"/>
    </source>
</evidence>
<dbReference type="KEGG" id="drc:G0Q07_06170"/>
<evidence type="ECO:0000313" key="3">
    <source>
        <dbReference type="Proteomes" id="UP000474630"/>
    </source>
</evidence>
<dbReference type="AlphaFoldDB" id="A0A6C0RBE1"/>
<dbReference type="InterPro" id="IPR013783">
    <property type="entry name" value="Ig-like_fold"/>
</dbReference>
<dbReference type="EMBL" id="CP048409">
    <property type="protein sequence ID" value="QIA07336.1"/>
    <property type="molecule type" value="Genomic_DNA"/>
</dbReference>